<evidence type="ECO:0000256" key="2">
    <source>
        <dbReference type="ARBA" id="ARBA00021549"/>
    </source>
</evidence>
<organism evidence="12 13">
    <name type="scientific">Ramlibacter ginsenosidimutans</name>
    <dbReference type="NCBI Taxonomy" id="502333"/>
    <lineage>
        <taxon>Bacteria</taxon>
        <taxon>Pseudomonadati</taxon>
        <taxon>Pseudomonadota</taxon>
        <taxon>Betaproteobacteria</taxon>
        <taxon>Burkholderiales</taxon>
        <taxon>Comamonadaceae</taxon>
        <taxon>Ramlibacter</taxon>
    </lineage>
</organism>
<keyword evidence="13" id="KW-1185">Reference proteome</keyword>
<dbReference type="SUPFAM" id="SSF54523">
    <property type="entry name" value="Pili subunits"/>
    <property type="match status" value="1"/>
</dbReference>
<keyword evidence="8" id="KW-0472">Membrane</keyword>
<evidence type="ECO:0000256" key="4">
    <source>
        <dbReference type="ARBA" id="ARBA00022481"/>
    </source>
</evidence>
<dbReference type="InterPro" id="IPR022346">
    <property type="entry name" value="T2SS_GspH"/>
</dbReference>
<keyword evidence="4" id="KW-0488">Methylation</keyword>
<dbReference type="Pfam" id="PF12019">
    <property type="entry name" value="GspH"/>
    <property type="match status" value="1"/>
</dbReference>
<keyword evidence="7" id="KW-1133">Transmembrane helix</keyword>
<dbReference type="GO" id="GO:0015627">
    <property type="term" value="C:type II protein secretion system complex"/>
    <property type="evidence" value="ECO:0007669"/>
    <property type="project" value="InterPro"/>
</dbReference>
<feature type="domain" description="General secretion pathway GspH" evidence="11">
    <location>
        <begin position="36"/>
        <end position="140"/>
    </location>
</feature>
<evidence type="ECO:0000313" key="13">
    <source>
        <dbReference type="Proteomes" id="UP000630528"/>
    </source>
</evidence>
<dbReference type="EMBL" id="JAEPWM010000010">
    <property type="protein sequence ID" value="MBK6008484.1"/>
    <property type="molecule type" value="Genomic_DNA"/>
</dbReference>
<evidence type="ECO:0000256" key="9">
    <source>
        <dbReference type="ARBA" id="ARBA00025772"/>
    </source>
</evidence>
<comment type="subcellular location">
    <subcellularLocation>
        <location evidence="1">Cell inner membrane</location>
        <topology evidence="1">Single-pass membrane protein</topology>
    </subcellularLocation>
</comment>
<reference evidence="12" key="1">
    <citation type="journal article" date="2012" name="J. Microbiol. Biotechnol.">
        <title>Ramlibacter ginsenosidimutans sp. nov., with ginsenoside-converting activity.</title>
        <authorList>
            <person name="Wang L."/>
            <person name="An D.S."/>
            <person name="Kim S.G."/>
            <person name="Jin F.X."/>
            <person name="Kim S.C."/>
            <person name="Lee S.T."/>
            <person name="Im W.T."/>
        </authorList>
    </citation>
    <scope>NUCLEOTIDE SEQUENCE</scope>
    <source>
        <strain evidence="12">KACC 17527</strain>
    </source>
</reference>
<gene>
    <name evidence="12" type="ORF">JJB11_20470</name>
</gene>
<evidence type="ECO:0000256" key="10">
    <source>
        <dbReference type="ARBA" id="ARBA00030775"/>
    </source>
</evidence>
<dbReference type="Proteomes" id="UP000630528">
    <property type="component" value="Unassembled WGS sequence"/>
</dbReference>
<evidence type="ECO:0000256" key="6">
    <source>
        <dbReference type="ARBA" id="ARBA00022692"/>
    </source>
</evidence>
<evidence type="ECO:0000256" key="5">
    <source>
        <dbReference type="ARBA" id="ARBA00022519"/>
    </source>
</evidence>
<reference evidence="12" key="2">
    <citation type="submission" date="2021-01" db="EMBL/GenBank/DDBJ databases">
        <authorList>
            <person name="Kang M."/>
        </authorList>
    </citation>
    <scope>NUCLEOTIDE SEQUENCE</scope>
    <source>
        <strain evidence="12">KACC 17527</strain>
    </source>
</reference>
<proteinExistence type="inferred from homology"/>
<evidence type="ECO:0000256" key="3">
    <source>
        <dbReference type="ARBA" id="ARBA00022475"/>
    </source>
</evidence>
<dbReference type="AlphaFoldDB" id="A0A934TVY7"/>
<dbReference type="Gene3D" id="3.55.40.10">
    <property type="entry name" value="minor pseudopilin epsh domain"/>
    <property type="match status" value="1"/>
</dbReference>
<comment type="similarity">
    <text evidence="9">Belongs to the GSP H family.</text>
</comment>
<dbReference type="InterPro" id="IPR045584">
    <property type="entry name" value="Pilin-like"/>
</dbReference>
<keyword evidence="5" id="KW-0997">Cell inner membrane</keyword>
<accession>A0A934TVY7</accession>
<evidence type="ECO:0000256" key="8">
    <source>
        <dbReference type="ARBA" id="ARBA00023136"/>
    </source>
</evidence>
<comment type="caution">
    <text evidence="12">The sequence shown here is derived from an EMBL/GenBank/DDBJ whole genome shotgun (WGS) entry which is preliminary data.</text>
</comment>
<dbReference type="GO" id="GO:0015628">
    <property type="term" value="P:protein secretion by the type II secretion system"/>
    <property type="evidence" value="ECO:0007669"/>
    <property type="project" value="InterPro"/>
</dbReference>
<dbReference type="GO" id="GO:0005886">
    <property type="term" value="C:plasma membrane"/>
    <property type="evidence" value="ECO:0007669"/>
    <property type="project" value="UniProtKB-SubCell"/>
</dbReference>
<evidence type="ECO:0000259" key="11">
    <source>
        <dbReference type="Pfam" id="PF12019"/>
    </source>
</evidence>
<sequence>MSIVEVTIAISLAAVLMAVAAPSLVTGNQNRQVRNAAGALQNGLTMARTEALRRNRNVKFSLVSPQGSWSVGCETPDATVVNGEVSCPDVIRTRNSGDGSGLARIDLVEVVSTGASAGSTAFSASGNLTFTPMGRVSTSGIAPTLGNGNTAVYAVSRPGGTCASAGGEIRCLEIHVTAAGQIRTCDPAVTHASDPRAC</sequence>
<evidence type="ECO:0000313" key="12">
    <source>
        <dbReference type="EMBL" id="MBK6008484.1"/>
    </source>
</evidence>
<evidence type="ECO:0000256" key="1">
    <source>
        <dbReference type="ARBA" id="ARBA00004377"/>
    </source>
</evidence>
<name>A0A934TVY7_9BURK</name>
<evidence type="ECO:0000256" key="7">
    <source>
        <dbReference type="ARBA" id="ARBA00022989"/>
    </source>
</evidence>
<keyword evidence="6" id="KW-0812">Transmembrane</keyword>
<keyword evidence="3" id="KW-1003">Cell membrane</keyword>
<protein>
    <recommendedName>
        <fullName evidence="2">Type II secretion system protein H</fullName>
    </recommendedName>
    <alternativeName>
        <fullName evidence="10">General secretion pathway protein H</fullName>
    </alternativeName>
</protein>